<dbReference type="Gene3D" id="3.30.1330.10">
    <property type="entry name" value="PurM-like, N-terminal domain"/>
    <property type="match status" value="1"/>
</dbReference>
<dbReference type="PIRSF" id="PIRSF036407">
    <property type="entry name" value="Selenphspht_syn"/>
    <property type="match status" value="1"/>
</dbReference>
<dbReference type="NCBIfam" id="NF002098">
    <property type="entry name" value="PRK00943.1"/>
    <property type="match status" value="1"/>
</dbReference>
<feature type="binding site" evidence="9">
    <location>
        <position position="65"/>
    </location>
    <ligand>
        <name>Mg(2+)</name>
        <dbReference type="ChEBI" id="CHEBI:18420"/>
    </ligand>
</feature>
<dbReference type="Pfam" id="PF00586">
    <property type="entry name" value="AIRS"/>
    <property type="match status" value="1"/>
</dbReference>
<dbReference type="InterPro" id="IPR036921">
    <property type="entry name" value="PurM-like_N_sf"/>
</dbReference>
<feature type="binding site" evidence="9">
    <location>
        <position position="25"/>
    </location>
    <ligand>
        <name>Mg(2+)</name>
        <dbReference type="ChEBI" id="CHEBI:18420"/>
    </ligand>
</feature>
<keyword evidence="4 9" id="KW-0547">Nucleotide-binding</keyword>
<keyword evidence="6 9" id="KW-0067">ATP-binding</keyword>
<dbReference type="Gene3D" id="3.90.650.10">
    <property type="entry name" value="PurM-like C-terminal domain"/>
    <property type="match status" value="1"/>
</dbReference>
<evidence type="ECO:0000256" key="6">
    <source>
        <dbReference type="ARBA" id="ARBA00022840"/>
    </source>
</evidence>
<dbReference type="Pfam" id="PF02769">
    <property type="entry name" value="AIRS_C"/>
    <property type="match status" value="1"/>
</dbReference>
<evidence type="ECO:0000256" key="5">
    <source>
        <dbReference type="ARBA" id="ARBA00022777"/>
    </source>
</evidence>
<comment type="similarity">
    <text evidence="1 9">Belongs to the selenophosphate synthase 1 family. Class I subfamily.</text>
</comment>
<dbReference type="AlphaFoldDB" id="A0A1G7QQK6"/>
<evidence type="ECO:0000256" key="7">
    <source>
        <dbReference type="ARBA" id="ARBA00022842"/>
    </source>
</evidence>
<feature type="domain" description="PurM-like C-terminal" evidence="11">
    <location>
        <begin position="143"/>
        <end position="320"/>
    </location>
</feature>
<dbReference type="InterPro" id="IPR004536">
    <property type="entry name" value="SPS/SelD"/>
</dbReference>
<feature type="domain" description="PurM-like N-terminal" evidence="10">
    <location>
        <begin position="24"/>
        <end position="131"/>
    </location>
</feature>
<dbReference type="GO" id="GO:0005524">
    <property type="term" value="F:ATP binding"/>
    <property type="evidence" value="ECO:0007669"/>
    <property type="project" value="UniProtKB-UniRule"/>
</dbReference>
<dbReference type="GO" id="GO:0005737">
    <property type="term" value="C:cytoplasm"/>
    <property type="evidence" value="ECO:0007669"/>
    <property type="project" value="TreeGrafter"/>
</dbReference>
<sequence length="320" mass="34362">MSEILSNLPKQFDSNLLVGYDSSDDAAVYQLTPDVAVIQTTDFFPSMVKDPYLFGQISATNALSDVFSMGGKVITALNIVAYPDNTQPLDNLGEILRGGAEKVLEAGGILAGGHTIRQSTPLYGLAVAGVVHPDKIVTNNGAKAGDAIIATKKLGVGIVTTAHNKGLIDEKAFDEAVESMTTLNKYAAETMLNYQVTSCTDITGFGILGHTIEMCDNKLTAEIYADKIPIIEGAYQAAKENLTTGGAKRNRQYYADAIDFQIDDQAMEEVLFDPQTSGGLLITVPEDQLEALLTAYNEQSIQAAHIGYMIEKQEKAIIVK</sequence>
<dbReference type="InterPro" id="IPR036676">
    <property type="entry name" value="PurM-like_C_sf"/>
</dbReference>
<evidence type="ECO:0000256" key="9">
    <source>
        <dbReference type="HAMAP-Rule" id="MF_00625"/>
    </source>
</evidence>
<evidence type="ECO:0000256" key="4">
    <source>
        <dbReference type="ARBA" id="ARBA00022741"/>
    </source>
</evidence>
<evidence type="ECO:0000256" key="3">
    <source>
        <dbReference type="ARBA" id="ARBA00022723"/>
    </source>
</evidence>
<feature type="binding site" description="in other chain" evidence="9">
    <location>
        <position position="65"/>
    </location>
    <ligand>
        <name>ATP</name>
        <dbReference type="ChEBI" id="CHEBI:30616"/>
        <note>ligand shared between dimeric partners</note>
    </ligand>
</feature>
<comment type="function">
    <text evidence="9">Synthesizes selenophosphate from selenide and ATP.</text>
</comment>
<dbReference type="Proteomes" id="UP000199708">
    <property type="component" value="Unassembled WGS sequence"/>
</dbReference>
<dbReference type="SUPFAM" id="SSF56042">
    <property type="entry name" value="PurM C-terminal domain-like"/>
    <property type="match status" value="1"/>
</dbReference>
<keyword evidence="7 9" id="KW-0460">Magnesium</keyword>
<keyword evidence="13" id="KW-1185">Reference proteome</keyword>
<dbReference type="EMBL" id="FNCK01000002">
    <property type="protein sequence ID" value="SDG00826.1"/>
    <property type="molecule type" value="Genomic_DNA"/>
</dbReference>
<keyword evidence="3 9" id="KW-0479">Metal-binding</keyword>
<evidence type="ECO:0000313" key="13">
    <source>
        <dbReference type="Proteomes" id="UP000199708"/>
    </source>
</evidence>
<dbReference type="PANTHER" id="PTHR10256:SF0">
    <property type="entry name" value="INACTIVE SELENIDE, WATER DIKINASE-LIKE PROTEIN-RELATED"/>
    <property type="match status" value="1"/>
</dbReference>
<dbReference type="InterPro" id="IPR023061">
    <property type="entry name" value="SelD_I"/>
</dbReference>
<comment type="catalytic activity">
    <reaction evidence="9">
        <text>hydrogenselenide + ATP + H2O = selenophosphate + AMP + phosphate + 2 H(+)</text>
        <dbReference type="Rhea" id="RHEA:18737"/>
        <dbReference type="ChEBI" id="CHEBI:15377"/>
        <dbReference type="ChEBI" id="CHEBI:15378"/>
        <dbReference type="ChEBI" id="CHEBI:16144"/>
        <dbReference type="ChEBI" id="CHEBI:29317"/>
        <dbReference type="ChEBI" id="CHEBI:30616"/>
        <dbReference type="ChEBI" id="CHEBI:43474"/>
        <dbReference type="ChEBI" id="CHEBI:456215"/>
        <dbReference type="EC" id="2.7.9.3"/>
    </reaction>
</comment>
<evidence type="ECO:0000256" key="2">
    <source>
        <dbReference type="ARBA" id="ARBA00022679"/>
    </source>
</evidence>
<dbReference type="SUPFAM" id="SSF55326">
    <property type="entry name" value="PurM N-terminal domain-like"/>
    <property type="match status" value="1"/>
</dbReference>
<dbReference type="NCBIfam" id="TIGR00476">
    <property type="entry name" value="selD"/>
    <property type="match status" value="1"/>
</dbReference>
<protein>
    <recommendedName>
        <fullName evidence="9">Selenide, water dikinase</fullName>
        <ecNumber evidence="9">2.7.9.3</ecNumber>
    </recommendedName>
    <alternativeName>
        <fullName evidence="9">Selenium donor protein</fullName>
    </alternativeName>
    <alternativeName>
        <fullName evidence="9">Selenophosphate synthase</fullName>
    </alternativeName>
</protein>
<dbReference type="InterPro" id="IPR010918">
    <property type="entry name" value="PurM-like_C_dom"/>
</dbReference>
<feature type="binding site" description="in other chain" evidence="9">
    <location>
        <begin position="22"/>
        <end position="24"/>
    </location>
    <ligand>
        <name>ATP</name>
        <dbReference type="ChEBI" id="CHEBI:30616"/>
        <note>ligand shared between dimeric partners</note>
    </ligand>
</feature>
<dbReference type="STRING" id="120956.SAMN05421791_102181"/>
<dbReference type="CDD" id="cd02195">
    <property type="entry name" value="SelD"/>
    <property type="match status" value="1"/>
</dbReference>
<evidence type="ECO:0000313" key="12">
    <source>
        <dbReference type="EMBL" id="SDG00826.1"/>
    </source>
</evidence>
<evidence type="ECO:0000259" key="11">
    <source>
        <dbReference type="Pfam" id="PF02769"/>
    </source>
</evidence>
<name>A0A1G7QQK6_9LACT</name>
<feature type="binding site" description="in other chain" evidence="9">
    <location>
        <position position="42"/>
    </location>
    <ligand>
        <name>ATP</name>
        <dbReference type="ChEBI" id="CHEBI:30616"/>
        <note>ligand shared between dimeric partners</note>
    </ligand>
</feature>
<dbReference type="GO" id="GO:0016260">
    <property type="term" value="P:selenocysteine biosynthetic process"/>
    <property type="evidence" value="ECO:0007669"/>
    <property type="project" value="InterPro"/>
</dbReference>
<dbReference type="EC" id="2.7.9.3" evidence="9"/>
<keyword evidence="5 9" id="KW-0418">Kinase</keyword>
<evidence type="ECO:0000256" key="1">
    <source>
        <dbReference type="ARBA" id="ARBA00008026"/>
    </source>
</evidence>
<organism evidence="12 13">
    <name type="scientific">Facklamia miroungae</name>
    <dbReference type="NCBI Taxonomy" id="120956"/>
    <lineage>
        <taxon>Bacteria</taxon>
        <taxon>Bacillati</taxon>
        <taxon>Bacillota</taxon>
        <taxon>Bacilli</taxon>
        <taxon>Lactobacillales</taxon>
        <taxon>Aerococcaceae</taxon>
        <taxon>Facklamia</taxon>
    </lineage>
</organism>
<dbReference type="PANTHER" id="PTHR10256">
    <property type="entry name" value="SELENIDE, WATER DIKINASE"/>
    <property type="match status" value="1"/>
</dbReference>
<keyword evidence="8 9" id="KW-0711">Selenium</keyword>
<keyword evidence="2 9" id="KW-0808">Transferase</keyword>
<comment type="subunit">
    <text evidence="9">Homodimer.</text>
</comment>
<proteinExistence type="inferred from homology"/>
<accession>A0A1G7QQK6</accession>
<comment type="cofactor">
    <cofactor evidence="9">
        <name>Mg(2+)</name>
        <dbReference type="ChEBI" id="CHEBI:18420"/>
    </cofactor>
    <text evidence="9">Binds 1 Mg(2+) ion per monomer.</text>
</comment>
<gene>
    <name evidence="9" type="primary">selD</name>
    <name evidence="12" type="ORF">SAMN05421791_102181</name>
</gene>
<evidence type="ECO:0000259" key="10">
    <source>
        <dbReference type="Pfam" id="PF00586"/>
    </source>
</evidence>
<comment type="caution">
    <text evidence="9">Lacks conserved residue(s) required for the propagation of feature annotation.</text>
</comment>
<dbReference type="HAMAP" id="MF_00625">
    <property type="entry name" value="SelD"/>
    <property type="match status" value="1"/>
</dbReference>
<dbReference type="GO" id="GO:0004756">
    <property type="term" value="F:selenide, water dikinase activity"/>
    <property type="evidence" value="ECO:0007669"/>
    <property type="project" value="UniProtKB-UniRule"/>
</dbReference>
<feature type="binding site" evidence="9">
    <location>
        <position position="201"/>
    </location>
    <ligand>
        <name>Mg(2+)</name>
        <dbReference type="ChEBI" id="CHEBI:18420"/>
    </ligand>
</feature>
<dbReference type="GO" id="GO:0000287">
    <property type="term" value="F:magnesium ion binding"/>
    <property type="evidence" value="ECO:0007669"/>
    <property type="project" value="UniProtKB-UniRule"/>
</dbReference>
<evidence type="ECO:0000256" key="8">
    <source>
        <dbReference type="ARBA" id="ARBA00023266"/>
    </source>
</evidence>
<reference evidence="12 13" key="1">
    <citation type="submission" date="2016-10" db="EMBL/GenBank/DDBJ databases">
        <authorList>
            <person name="de Groot N.N."/>
        </authorList>
    </citation>
    <scope>NUCLEOTIDE SEQUENCE [LARGE SCALE GENOMIC DNA]</scope>
    <source>
        <strain evidence="12 13">ATCC BAA-466</strain>
    </source>
</reference>
<dbReference type="InterPro" id="IPR016188">
    <property type="entry name" value="PurM-like_N"/>
</dbReference>
<feature type="binding site" evidence="9">
    <location>
        <begin position="113"/>
        <end position="115"/>
    </location>
    <ligand>
        <name>ATP</name>
        <dbReference type="ChEBI" id="CHEBI:30616"/>
        <note>ligand shared between dimeric partners</note>
    </ligand>
</feature>